<dbReference type="EMBL" id="BOQE01000001">
    <property type="protein sequence ID" value="GIM47150.1"/>
    <property type="molecule type" value="Genomic_DNA"/>
</dbReference>
<dbReference type="Proteomes" id="UP001057291">
    <property type="component" value="Unassembled WGS sequence"/>
</dbReference>
<feature type="transmembrane region" description="Helical" evidence="1">
    <location>
        <begin position="59"/>
        <end position="81"/>
    </location>
</feature>
<evidence type="ECO:0000256" key="1">
    <source>
        <dbReference type="SAM" id="Phobius"/>
    </source>
</evidence>
<evidence type="ECO:0008006" key="4">
    <source>
        <dbReference type="Google" id="ProtNLM"/>
    </source>
</evidence>
<accession>A0AAV4LH24</accession>
<name>A0AAV4LH24_9BACL</name>
<comment type="caution">
    <text evidence="2">The sequence shown here is derived from an EMBL/GenBank/DDBJ whole genome shotgun (WGS) entry which is preliminary data.</text>
</comment>
<dbReference type="AlphaFoldDB" id="A0AAV4LH24"/>
<feature type="transmembrane region" description="Helical" evidence="1">
    <location>
        <begin position="87"/>
        <end position="105"/>
    </location>
</feature>
<dbReference type="RefSeq" id="WP_282200169.1">
    <property type="nucleotide sequence ID" value="NZ_BOQE01000001.1"/>
</dbReference>
<keyword evidence="1" id="KW-0812">Transmembrane</keyword>
<protein>
    <recommendedName>
        <fullName evidence="4">DUF4383 domain-containing protein</fullName>
    </recommendedName>
</protein>
<organism evidence="2 3">
    <name type="scientific">Collibacillus ludicampi</name>
    <dbReference type="NCBI Taxonomy" id="2771369"/>
    <lineage>
        <taxon>Bacteria</taxon>
        <taxon>Bacillati</taxon>
        <taxon>Bacillota</taxon>
        <taxon>Bacilli</taxon>
        <taxon>Bacillales</taxon>
        <taxon>Alicyclobacillaceae</taxon>
        <taxon>Collibacillus</taxon>
    </lineage>
</organism>
<keyword evidence="1" id="KW-0472">Membrane</keyword>
<feature type="transmembrane region" description="Helical" evidence="1">
    <location>
        <begin position="12"/>
        <end position="30"/>
    </location>
</feature>
<evidence type="ECO:0000313" key="2">
    <source>
        <dbReference type="EMBL" id="GIM47150.1"/>
    </source>
</evidence>
<keyword evidence="3" id="KW-1185">Reference proteome</keyword>
<sequence>MSVIFARSTGWVFLLLGVTGLFTHDLWGLIQFDRVHTVLHFIFGFIGIAVGHSKYTKPYAYIMGILLVILGISGFLFTQIMNIHLEIVENLIHLILGTWGVYIALGEVKPIQE</sequence>
<keyword evidence="1" id="KW-1133">Transmembrane helix</keyword>
<evidence type="ECO:0000313" key="3">
    <source>
        <dbReference type="Proteomes" id="UP001057291"/>
    </source>
</evidence>
<proteinExistence type="predicted"/>
<reference evidence="2" key="1">
    <citation type="journal article" date="2023" name="Int. J. Syst. Evol. Microbiol.">
        <title>Collibacillus ludicampi gen. nov., sp. nov., a new soil bacterium of the family Alicyclobacillaceae.</title>
        <authorList>
            <person name="Jojima T."/>
            <person name="Ioku Y."/>
            <person name="Fukuta Y."/>
            <person name="Shirasaka N."/>
            <person name="Matsumura Y."/>
            <person name="Mori M."/>
        </authorList>
    </citation>
    <scope>NUCLEOTIDE SEQUENCE</scope>
    <source>
        <strain evidence="2">TP075</strain>
    </source>
</reference>
<gene>
    <name evidence="2" type="ORF">DNHGIG_26990</name>
</gene>
<feature type="transmembrane region" description="Helical" evidence="1">
    <location>
        <begin position="36"/>
        <end position="52"/>
    </location>
</feature>